<dbReference type="RefSeq" id="WP_133768409.1">
    <property type="nucleotide sequence ID" value="NZ_SNZR01000011.1"/>
</dbReference>
<feature type="region of interest" description="Disordered" evidence="1">
    <location>
        <begin position="68"/>
        <end position="92"/>
    </location>
</feature>
<evidence type="ECO:0000256" key="1">
    <source>
        <dbReference type="SAM" id="MobiDB-lite"/>
    </source>
</evidence>
<dbReference type="Proteomes" id="UP000295122">
    <property type="component" value="Unassembled WGS sequence"/>
</dbReference>
<gene>
    <name evidence="2" type="ORF">EV668_0665</name>
</gene>
<comment type="caution">
    <text evidence="2">The sequence shown here is derived from an EMBL/GenBank/DDBJ whole genome shotgun (WGS) entry which is preliminary data.</text>
</comment>
<evidence type="ECO:0000313" key="3">
    <source>
        <dbReference type="Proteomes" id="UP000295122"/>
    </source>
</evidence>
<protein>
    <submittedName>
        <fullName evidence="2">Putative transcription factor</fullName>
    </submittedName>
</protein>
<dbReference type="EMBL" id="SNZR01000011">
    <property type="protein sequence ID" value="TDR93404.1"/>
    <property type="molecule type" value="Genomic_DNA"/>
</dbReference>
<dbReference type="AlphaFoldDB" id="A0A4R7C4H9"/>
<evidence type="ECO:0000313" key="2">
    <source>
        <dbReference type="EMBL" id="TDR93404.1"/>
    </source>
</evidence>
<organism evidence="2 3">
    <name type="scientific">Enterovirga rhinocerotis</name>
    <dbReference type="NCBI Taxonomy" id="1339210"/>
    <lineage>
        <taxon>Bacteria</taxon>
        <taxon>Pseudomonadati</taxon>
        <taxon>Pseudomonadota</taxon>
        <taxon>Alphaproteobacteria</taxon>
        <taxon>Hyphomicrobiales</taxon>
        <taxon>Methylobacteriaceae</taxon>
        <taxon>Enterovirga</taxon>
    </lineage>
</organism>
<dbReference type="Pfam" id="PF07704">
    <property type="entry name" value="PSK_trans_fac"/>
    <property type="match status" value="1"/>
</dbReference>
<name>A0A4R7C4H9_9HYPH</name>
<keyword evidence="3" id="KW-1185">Reference proteome</keyword>
<dbReference type="OrthoDB" id="7998884at2"/>
<dbReference type="InterPro" id="IPR011660">
    <property type="entry name" value="VapB-like"/>
</dbReference>
<sequence length="92" mass="10552">MAQRQLNIQSDEAFSRASSLAERLGRTTTDVVVEALRRFEDDMAPRNEQGRTPEQQRRFDRIKALARETARHKLPGATSNHDDLYDENGLPK</sequence>
<accession>A0A4R7C4H9</accession>
<proteinExistence type="predicted"/>
<reference evidence="2 3" key="1">
    <citation type="submission" date="2019-03" db="EMBL/GenBank/DDBJ databases">
        <title>Genomic Encyclopedia of Type Strains, Phase IV (KMG-IV): sequencing the most valuable type-strain genomes for metagenomic binning, comparative biology and taxonomic classification.</title>
        <authorList>
            <person name="Goeker M."/>
        </authorList>
    </citation>
    <scope>NUCLEOTIDE SEQUENCE [LARGE SCALE GENOMIC DNA]</scope>
    <source>
        <strain evidence="2 3">DSM 25903</strain>
    </source>
</reference>